<protein>
    <submittedName>
        <fullName evidence="1">Uncharacterized protein</fullName>
    </submittedName>
</protein>
<dbReference type="InterPro" id="IPR017850">
    <property type="entry name" value="Alkaline_phosphatase_core_sf"/>
</dbReference>
<accession>A0A381RAP5</accession>
<organism evidence="1">
    <name type="scientific">marine metagenome</name>
    <dbReference type="NCBI Taxonomy" id="408172"/>
    <lineage>
        <taxon>unclassified sequences</taxon>
        <taxon>metagenomes</taxon>
        <taxon>ecological metagenomes</taxon>
    </lineage>
</organism>
<evidence type="ECO:0000313" key="1">
    <source>
        <dbReference type="EMBL" id="SUZ88018.1"/>
    </source>
</evidence>
<sequence length="395" mass="44523">MDAGERFGHRKVVIVNLTMCKQTFFCIRPKSLLVFVLLSTISLKNYPADNVILITLDGLRWQEVFRGLDVRLASNKEYVDQSELLMNQFWRESEAGRAETLLPFLHNTVFSKGSYVGNRSVGSCAAVSNPWHFSYPGYSEILSGVVSEAIDSNSKIPNPETTVLEFLDKLPDYQGKTAAFASWDVFPYIFNVARSGLHVNAYGLEPNPADDSERFLNNLYLNIPTPWPTVRNDAFTHQYAIYYLRREKPRFLYIGYGETDDFAHDGKYDEYILAAHRTDRFIQEIWDMVQSTNGYRDNTVLFVTVDHGRGEEPIETWMHHASGFSNSGQYKNSVEGSEAVWMAAIGPGIATAGLIETGGNCLTSNRIAATLLEVLGEDYQRINSAMGAPLQEFLE</sequence>
<dbReference type="InterPro" id="IPR002591">
    <property type="entry name" value="Phosphodiest/P_Trfase"/>
</dbReference>
<gene>
    <name evidence="1" type="ORF">METZ01_LOCUS40872</name>
</gene>
<dbReference type="AlphaFoldDB" id="A0A381RAP5"/>
<reference evidence="1" key="1">
    <citation type="submission" date="2018-05" db="EMBL/GenBank/DDBJ databases">
        <authorList>
            <person name="Lanie J.A."/>
            <person name="Ng W.-L."/>
            <person name="Kazmierczak K.M."/>
            <person name="Andrzejewski T.M."/>
            <person name="Davidsen T.M."/>
            <person name="Wayne K.J."/>
            <person name="Tettelin H."/>
            <person name="Glass J.I."/>
            <person name="Rusch D."/>
            <person name="Podicherti R."/>
            <person name="Tsui H.-C.T."/>
            <person name="Winkler M.E."/>
        </authorList>
    </citation>
    <scope>NUCLEOTIDE SEQUENCE</scope>
</reference>
<dbReference type="SUPFAM" id="SSF53649">
    <property type="entry name" value="Alkaline phosphatase-like"/>
    <property type="match status" value="1"/>
</dbReference>
<dbReference type="EMBL" id="UINC01001749">
    <property type="protein sequence ID" value="SUZ88018.1"/>
    <property type="molecule type" value="Genomic_DNA"/>
</dbReference>
<dbReference type="Gene3D" id="3.40.720.10">
    <property type="entry name" value="Alkaline Phosphatase, subunit A"/>
    <property type="match status" value="1"/>
</dbReference>
<name>A0A381RAP5_9ZZZZ</name>
<dbReference type="Pfam" id="PF01663">
    <property type="entry name" value="Phosphodiest"/>
    <property type="match status" value="1"/>
</dbReference>
<proteinExistence type="predicted"/>